<dbReference type="SUPFAM" id="SSF56112">
    <property type="entry name" value="Protein kinase-like (PK-like)"/>
    <property type="match status" value="1"/>
</dbReference>
<evidence type="ECO:0000313" key="3">
    <source>
        <dbReference type="EMBL" id="CAH8389126.1"/>
    </source>
</evidence>
<comment type="caution">
    <text evidence="3">The sequence shown here is derived from an EMBL/GenBank/DDBJ whole genome shotgun (WGS) entry which is preliminary data.</text>
</comment>
<evidence type="ECO:0000313" key="4">
    <source>
        <dbReference type="Proteomes" id="UP001642260"/>
    </source>
</evidence>
<keyword evidence="4" id="KW-1185">Reference proteome</keyword>
<dbReference type="AlphaFoldDB" id="A0ABC8M1T4"/>
<dbReference type="InterPro" id="IPR001245">
    <property type="entry name" value="Ser-Thr/Tyr_kinase_cat_dom"/>
</dbReference>
<gene>
    <name evidence="3" type="ORF">ERUC_LOCUS41609</name>
</gene>
<reference evidence="3 4" key="1">
    <citation type="submission" date="2022-03" db="EMBL/GenBank/DDBJ databases">
        <authorList>
            <person name="Macdonald S."/>
            <person name="Ahmed S."/>
            <person name="Newling K."/>
        </authorList>
    </citation>
    <scope>NUCLEOTIDE SEQUENCE [LARGE SCALE GENOMIC DNA]</scope>
</reference>
<organism evidence="3 4">
    <name type="scientific">Eruca vesicaria subsp. sativa</name>
    <name type="common">Garden rocket</name>
    <name type="synonym">Eruca sativa</name>
    <dbReference type="NCBI Taxonomy" id="29727"/>
    <lineage>
        <taxon>Eukaryota</taxon>
        <taxon>Viridiplantae</taxon>
        <taxon>Streptophyta</taxon>
        <taxon>Embryophyta</taxon>
        <taxon>Tracheophyta</taxon>
        <taxon>Spermatophyta</taxon>
        <taxon>Magnoliopsida</taxon>
        <taxon>eudicotyledons</taxon>
        <taxon>Gunneridae</taxon>
        <taxon>Pentapetalae</taxon>
        <taxon>rosids</taxon>
        <taxon>malvids</taxon>
        <taxon>Brassicales</taxon>
        <taxon>Brassicaceae</taxon>
        <taxon>Brassiceae</taxon>
        <taxon>Eruca</taxon>
    </lineage>
</organism>
<evidence type="ECO:0000256" key="1">
    <source>
        <dbReference type="ARBA" id="ARBA00004479"/>
    </source>
</evidence>
<evidence type="ECO:0000259" key="2">
    <source>
        <dbReference type="PROSITE" id="PS50011"/>
    </source>
</evidence>
<dbReference type="EMBL" id="CAKOAT010819598">
    <property type="protein sequence ID" value="CAH8389126.1"/>
    <property type="molecule type" value="Genomic_DNA"/>
</dbReference>
<protein>
    <recommendedName>
        <fullName evidence="2">Protein kinase domain-containing protein</fullName>
    </recommendedName>
</protein>
<dbReference type="InterPro" id="IPR011009">
    <property type="entry name" value="Kinase-like_dom_sf"/>
</dbReference>
<accession>A0ABC8M1T4</accession>
<dbReference type="InterPro" id="IPR000719">
    <property type="entry name" value="Prot_kinase_dom"/>
</dbReference>
<dbReference type="PANTHER" id="PTHR48006:SF92">
    <property type="entry name" value="LRR RECEPTOR-LIKE SERINE_THREONINE-PROTEIN KINASE GSO1"/>
    <property type="match status" value="1"/>
</dbReference>
<feature type="domain" description="Protein kinase" evidence="2">
    <location>
        <begin position="1"/>
        <end position="194"/>
    </location>
</feature>
<proteinExistence type="predicted"/>
<dbReference type="Proteomes" id="UP001642260">
    <property type="component" value="Unassembled WGS sequence"/>
</dbReference>
<dbReference type="PANTHER" id="PTHR48006">
    <property type="entry name" value="LEUCINE-RICH REPEAT-CONTAINING PROTEIN DDB_G0281931-RELATED"/>
    <property type="match status" value="1"/>
</dbReference>
<comment type="subcellular location">
    <subcellularLocation>
        <location evidence="1">Membrane</location>
        <topology evidence="1">Single-pass type I membrane protein</topology>
    </subcellularLocation>
</comment>
<dbReference type="Gene3D" id="1.10.510.10">
    <property type="entry name" value="Transferase(Phosphotransferase) domain 1"/>
    <property type="match status" value="1"/>
</dbReference>
<dbReference type="GO" id="GO:0016020">
    <property type="term" value="C:membrane"/>
    <property type="evidence" value="ECO:0007669"/>
    <property type="project" value="UniProtKB-SubCell"/>
</dbReference>
<sequence>MLGKMHHPNVMVPLAYVLYSQGVLLFYEFSHTHTIYDVLHNHPRDVIDWTSMYSREVGIAQGICYLHGSKSNSCDPILVPDISSKKIMLKCLTEPQVEDIELFKVIDPSRRNSSLSAVAGTISYIPPEYAYTMRVTMAGNVYIFWVILLDLLTGKLSVSEGRELAKWVQSHSSHQGQRNNILDLRVPSVLHLPA</sequence>
<dbReference type="InterPro" id="IPR051824">
    <property type="entry name" value="LRR_Rcpt-Like_S/T_Kinase"/>
</dbReference>
<dbReference type="PROSITE" id="PS50011">
    <property type="entry name" value="PROTEIN_KINASE_DOM"/>
    <property type="match status" value="1"/>
</dbReference>
<name>A0ABC8M1T4_ERUVS</name>
<dbReference type="Pfam" id="PF07714">
    <property type="entry name" value="PK_Tyr_Ser-Thr"/>
    <property type="match status" value="1"/>
</dbReference>